<sequence>MHPATPLHWYCSVCVKVVGSVPGHTFLLIVLMLVSQLSLLSAFFLPIKAIILMGSPFIPDYFPAALASLGRKTLFTYLSIAAIFLYLTHLLAENKIKSFTERGAQQLIVNCANMIPFEDQENLTTRTFSRLTRSLANTLFITAALMVLGIMYKGLFFALLGICALAGSVYIFVRPAPTTEVLEIPNTVASLGFLAAFGFIFYDLLNTTSSNIIAALIGLMLARQIMQRAAILIQDTHSLMTQHVKISNLLFNMPFLATSDNSPDILWTLLKPDVRHSLIGNAISEITGASYNVIDAKWHQIGIHDIAAFEVTARHTATAQKHRFLIKIFNSKRKNLAISEAMLLANTQHTNLPTLPFLGASAIENFNCHVFEWTSLEKCDPLYIKHPMHSVFKDMMRTLPAANLTELFLNSQPLLWDRLTPHNLSAFELAIDTTHYADILQAFIAARADIVSHLKKVPLQIANFDIHKDHLLSDPQGKLYVSHWGLWSLEPVGAGWPTSKKELQQLHGIFHDLQLNRDDTRHLSFQLFTLSVLLSALDRLVAKQHFISAAKLLPPIMAAYAQETAPQQQESRI</sequence>
<feature type="transmembrane region" description="Helical" evidence="1">
    <location>
        <begin position="26"/>
        <end position="53"/>
    </location>
</feature>
<proteinExistence type="predicted"/>
<feature type="transmembrane region" description="Helical" evidence="1">
    <location>
        <begin position="155"/>
        <end position="173"/>
    </location>
</feature>
<keyword evidence="1" id="KW-1133">Transmembrane helix</keyword>
<name>A0A5B2UX39_9PSED</name>
<evidence type="ECO:0000313" key="3">
    <source>
        <dbReference type="EMBL" id="SDV00025.1"/>
    </source>
</evidence>
<reference evidence="2 5" key="2">
    <citation type="submission" date="2019-09" db="EMBL/GenBank/DDBJ databases">
        <title>Draft genome sequence of Pseudomonas brenneri CCUG 51514(T).</title>
        <authorList>
            <person name="Tunovic T."/>
            <person name="Pineiro-Iglesias B."/>
            <person name="Unosson C."/>
            <person name="Inganas E."/>
            <person name="Ohlen M."/>
            <person name="Cardew S."/>
            <person name="Jensie-Markopoulos S."/>
            <person name="Salva-Serra F."/>
            <person name="Jaen-Luchoro D."/>
            <person name="Svensson-Stadler L."/>
            <person name="Chun J."/>
            <person name="Moore E."/>
        </authorList>
    </citation>
    <scope>NUCLEOTIDE SEQUENCE [LARGE SCALE GENOMIC DNA]</scope>
    <source>
        <strain evidence="2 5">CCUG 51514</strain>
    </source>
</reference>
<feature type="transmembrane region" description="Helical" evidence="1">
    <location>
        <begin position="74"/>
        <end position="92"/>
    </location>
</feature>
<evidence type="ECO:0000313" key="5">
    <source>
        <dbReference type="Proteomes" id="UP000325296"/>
    </source>
</evidence>
<keyword evidence="1" id="KW-0472">Membrane</keyword>
<evidence type="ECO:0000256" key="1">
    <source>
        <dbReference type="SAM" id="Phobius"/>
    </source>
</evidence>
<dbReference type="OrthoDB" id="5780266at2"/>
<dbReference type="EMBL" id="VUOL01000004">
    <property type="protein sequence ID" value="KAA2231224.1"/>
    <property type="molecule type" value="Genomic_DNA"/>
</dbReference>
<keyword evidence="1" id="KW-0812">Transmembrane</keyword>
<dbReference type="EMBL" id="LT629800">
    <property type="protein sequence ID" value="SDV00025.1"/>
    <property type="molecule type" value="Genomic_DNA"/>
</dbReference>
<reference evidence="3 4" key="1">
    <citation type="submission" date="2016-10" db="EMBL/GenBank/DDBJ databases">
        <authorList>
            <person name="Varghese N."/>
            <person name="Submissions S."/>
        </authorList>
    </citation>
    <scope>NUCLEOTIDE SEQUENCE [LARGE SCALE GENOMIC DNA]</scope>
    <source>
        <strain evidence="3 4">BS2771</strain>
    </source>
</reference>
<keyword evidence="4" id="KW-1185">Reference proteome</keyword>
<protein>
    <submittedName>
        <fullName evidence="2">Uncharacterized protein</fullName>
    </submittedName>
</protein>
<evidence type="ECO:0000313" key="4">
    <source>
        <dbReference type="Proteomes" id="UP000199620"/>
    </source>
</evidence>
<dbReference type="Proteomes" id="UP000199620">
    <property type="component" value="Chromosome I"/>
</dbReference>
<dbReference type="AlphaFoldDB" id="A0A5B2UX39"/>
<dbReference type="Proteomes" id="UP000325296">
    <property type="component" value="Unassembled WGS sequence"/>
</dbReference>
<evidence type="ECO:0000313" key="2">
    <source>
        <dbReference type="EMBL" id="KAA2231224.1"/>
    </source>
</evidence>
<gene>
    <name evidence="2" type="ORF">F1720_09760</name>
    <name evidence="3" type="ORF">SAMN04490181_2825</name>
</gene>
<feature type="transmembrane region" description="Helical" evidence="1">
    <location>
        <begin position="131"/>
        <end position="148"/>
    </location>
</feature>
<organism evidence="2 5">
    <name type="scientific">Pseudomonas brenneri</name>
    <dbReference type="NCBI Taxonomy" id="129817"/>
    <lineage>
        <taxon>Bacteria</taxon>
        <taxon>Pseudomonadati</taxon>
        <taxon>Pseudomonadota</taxon>
        <taxon>Gammaproteobacteria</taxon>
        <taxon>Pseudomonadales</taxon>
        <taxon>Pseudomonadaceae</taxon>
        <taxon>Pseudomonas</taxon>
    </lineage>
</organism>
<accession>A0A5B2UX39</accession>
<dbReference type="RefSeq" id="WP_032863331.1">
    <property type="nucleotide sequence ID" value="NZ_BMNU01000005.1"/>
</dbReference>